<keyword evidence="1" id="KW-0677">Repeat</keyword>
<dbReference type="AlphaFoldDB" id="N6UUD8"/>
<dbReference type="Proteomes" id="UP000053695">
    <property type="component" value="Unassembled WGS sequence"/>
</dbReference>
<protein>
    <recommendedName>
        <fullName evidence="4">CBS domain-containing protein</fullName>
    </recommendedName>
</protein>
<reference evidence="5 6" key="1">
    <citation type="journal article" date="2013" name="Genome Announc.">
        <title>Draft Genome Sequence of a Highly Flagellated, Fast-Swimming Archaeon, Methanocaldococcus villosus Strain KIN24-T80 (DSM 22612).</title>
        <authorList>
            <person name="Thennarasu S."/>
            <person name="Polireddy D."/>
            <person name="Antony A."/>
            <person name="Yada M.R."/>
            <person name="Algarawi S."/>
            <person name="Sivakumar N."/>
        </authorList>
    </citation>
    <scope>NUCLEOTIDE SEQUENCE [LARGE SCALE GENOMIC DNA]</scope>
    <source>
        <strain evidence="5 6">KIN24-T80</strain>
    </source>
</reference>
<dbReference type="Gene3D" id="3.10.580.10">
    <property type="entry name" value="CBS-domain"/>
    <property type="match status" value="1"/>
</dbReference>
<evidence type="ECO:0000256" key="3">
    <source>
        <dbReference type="PROSITE-ProRule" id="PRU00703"/>
    </source>
</evidence>
<dbReference type="SMART" id="SM00116">
    <property type="entry name" value="CBS"/>
    <property type="match status" value="2"/>
</dbReference>
<dbReference type="InterPro" id="IPR051257">
    <property type="entry name" value="Diverse_CBS-Domain"/>
</dbReference>
<dbReference type="RefSeq" id="WP_004592090.1">
    <property type="nucleotide sequence ID" value="NZ_APMM01000031.1"/>
</dbReference>
<evidence type="ECO:0000313" key="5">
    <source>
        <dbReference type="EMBL" id="ENN95959.1"/>
    </source>
</evidence>
<proteinExistence type="predicted"/>
<dbReference type="STRING" id="1069083.GCA_000371805_00504"/>
<dbReference type="Pfam" id="PF02195">
    <property type="entry name" value="ParB_N"/>
    <property type="match status" value="1"/>
</dbReference>
<dbReference type="EMBL" id="APMM01000031">
    <property type="protein sequence ID" value="ENN95959.1"/>
    <property type="molecule type" value="Genomic_DNA"/>
</dbReference>
<dbReference type="InterPro" id="IPR000644">
    <property type="entry name" value="CBS_dom"/>
</dbReference>
<feature type="domain" description="CBS" evidence="4">
    <location>
        <begin position="8"/>
        <end position="63"/>
    </location>
</feature>
<feature type="domain" description="CBS" evidence="4">
    <location>
        <begin position="66"/>
        <end position="125"/>
    </location>
</feature>
<accession>N6UUD8</accession>
<dbReference type="PANTHER" id="PTHR43080">
    <property type="entry name" value="CBS DOMAIN-CONTAINING PROTEIN CBSX3, MITOCHONDRIAL"/>
    <property type="match status" value="1"/>
</dbReference>
<dbReference type="PROSITE" id="PS51371">
    <property type="entry name" value="CBS"/>
    <property type="match status" value="2"/>
</dbReference>
<evidence type="ECO:0000256" key="1">
    <source>
        <dbReference type="ARBA" id="ARBA00022737"/>
    </source>
</evidence>
<dbReference type="InterPro" id="IPR036086">
    <property type="entry name" value="ParB/Sulfiredoxin_sf"/>
</dbReference>
<name>N6UUD8_9EURY</name>
<keyword evidence="2 3" id="KW-0129">CBS domain</keyword>
<dbReference type="InterPro" id="IPR003115">
    <property type="entry name" value="ParB_N"/>
</dbReference>
<dbReference type="Pfam" id="PF00571">
    <property type="entry name" value="CBS"/>
    <property type="match status" value="2"/>
</dbReference>
<dbReference type="PATRIC" id="fig|1069083.5.peg.967"/>
<dbReference type="Gene3D" id="3.90.1530.10">
    <property type="entry name" value="Conserved hypothetical protein from pyrococcus furiosus pfu- 392566-001, ParB domain"/>
    <property type="match status" value="1"/>
</dbReference>
<dbReference type="PANTHER" id="PTHR43080:SF2">
    <property type="entry name" value="CBS DOMAIN-CONTAINING PROTEIN"/>
    <property type="match status" value="1"/>
</dbReference>
<dbReference type="SMART" id="SM00470">
    <property type="entry name" value="ParB"/>
    <property type="match status" value="1"/>
</dbReference>
<comment type="caution">
    <text evidence="5">The sequence shown here is derived from an EMBL/GenBank/DDBJ whole genome shotgun (WGS) entry which is preliminary data.</text>
</comment>
<evidence type="ECO:0000259" key="4">
    <source>
        <dbReference type="PROSITE" id="PS51371"/>
    </source>
</evidence>
<evidence type="ECO:0000313" key="6">
    <source>
        <dbReference type="Proteomes" id="UP000053695"/>
    </source>
</evidence>
<organism evidence="5 6">
    <name type="scientific">Methanocaldococcus villosus KIN24-T80</name>
    <dbReference type="NCBI Taxonomy" id="1069083"/>
    <lineage>
        <taxon>Archaea</taxon>
        <taxon>Methanobacteriati</taxon>
        <taxon>Methanobacteriota</taxon>
        <taxon>Methanomada group</taxon>
        <taxon>Methanococci</taxon>
        <taxon>Methanococcales</taxon>
        <taxon>Methanocaldococcaceae</taxon>
        <taxon>Methanocaldococcus</taxon>
    </lineage>
</organism>
<keyword evidence="6" id="KW-1185">Reference proteome</keyword>
<dbReference type="SUPFAM" id="SSF110849">
    <property type="entry name" value="ParB/Sulfiredoxin"/>
    <property type="match status" value="1"/>
</dbReference>
<sequence>MVKVKEYMTKNVITVKKDDKVKDVIELFKKTKHKSFPVVENGKLVGIVSLVDIVGKDDNERVENVMTKRDDMVITHPDEDIMNVGRIMFRTGLSKLPVVDEKNNLVGLISNMDVIRSQIEKTTPKKLERIINTYKSLGYKLEVKKGKVEIHKLKPTQNKIHSDELIGRIYELKKGLAEPIIVIKKKNDDKYILLDGHHRAVAAYKLGIPELDAYIIYLDTDKKLGIERTAESLNLKTLRDIKIVEHDIENSENIFKKI</sequence>
<dbReference type="InterPro" id="IPR046342">
    <property type="entry name" value="CBS_dom_sf"/>
</dbReference>
<dbReference type="SUPFAM" id="SSF54631">
    <property type="entry name" value="CBS-domain pair"/>
    <property type="match status" value="1"/>
</dbReference>
<evidence type="ECO:0000256" key="2">
    <source>
        <dbReference type="ARBA" id="ARBA00023122"/>
    </source>
</evidence>
<dbReference type="OrthoDB" id="89900at2157"/>
<gene>
    <name evidence="5" type="ORF">J422_04935</name>
</gene>
<dbReference type="InterPro" id="IPR016427">
    <property type="entry name" value="UCP004699_CBS/ParB"/>
</dbReference>
<dbReference type="PIRSF" id="PIRSF004699">
    <property type="entry name" value="UCP004699_CBS_ParB"/>
    <property type="match status" value="1"/>
</dbReference>